<evidence type="ECO:0000256" key="3">
    <source>
        <dbReference type="ARBA" id="ARBA00023027"/>
    </source>
</evidence>
<proteinExistence type="predicted"/>
<evidence type="ECO:0000313" key="5">
    <source>
        <dbReference type="Proteomes" id="UP000288227"/>
    </source>
</evidence>
<keyword evidence="5" id="KW-1185">Reference proteome</keyword>
<dbReference type="AlphaFoldDB" id="A0A401UER9"/>
<dbReference type="Proteomes" id="UP000288227">
    <property type="component" value="Unassembled WGS sequence"/>
</dbReference>
<comment type="caution">
    <text evidence="4">The sequence shown here is derived from an EMBL/GenBank/DDBJ whole genome shotgun (WGS) entry which is preliminary data.</text>
</comment>
<accession>A0A401UER9</accession>
<evidence type="ECO:0000256" key="1">
    <source>
        <dbReference type="ARBA" id="ARBA00022723"/>
    </source>
</evidence>
<name>A0A401UER9_9BACT</name>
<evidence type="ECO:0000313" key="4">
    <source>
        <dbReference type="EMBL" id="GCC53362.1"/>
    </source>
</evidence>
<dbReference type="GO" id="GO:0016491">
    <property type="term" value="F:oxidoreductase activity"/>
    <property type="evidence" value="ECO:0007669"/>
    <property type="project" value="UniProtKB-KW"/>
</dbReference>
<sequence length="350" mass="38471">MIQPANTQHSPKSTDHKPRIGITLGDINGIGPEVIIKALSDHRVMSLLTPVVYGSGRVLSFYKKQLNNEELNYTQVKNKGHFIARQLNLVNCWDDVIEIVPGKASKETGKAALLSLQKACEELKEGLIDALVTAPIDKQSIHSEEFPFKGHTEFLTQYFGASESLMLLVGNTLRVGLVTEHVAVREIAGLITRERIESKLKLLEHSLRNDFGINKPKIAILGLNPHAGDGGLIGTEEEEILKPLVNDWRNKGKLVSGPFPADGFFASGQYTKFDGILAMYHDQGLIPFKTLAFENGINFTAGLSVVRTSPDHGTAYAIAGKNQADENSFREALFKACDIIQSRKEQLTGK</sequence>
<dbReference type="Gene3D" id="3.40.718.10">
    <property type="entry name" value="Isopropylmalate Dehydrogenase"/>
    <property type="match status" value="1"/>
</dbReference>
<keyword evidence="3" id="KW-0520">NAD</keyword>
<dbReference type="SUPFAM" id="SSF53659">
    <property type="entry name" value="Isocitrate/Isopropylmalate dehydrogenase-like"/>
    <property type="match status" value="1"/>
</dbReference>
<dbReference type="RefSeq" id="WP_127124010.1">
    <property type="nucleotide sequence ID" value="NZ_BHXQ01000007.1"/>
</dbReference>
<evidence type="ECO:0000256" key="2">
    <source>
        <dbReference type="ARBA" id="ARBA00023002"/>
    </source>
</evidence>
<dbReference type="NCBIfam" id="TIGR00557">
    <property type="entry name" value="pdxA"/>
    <property type="match status" value="1"/>
</dbReference>
<dbReference type="GO" id="GO:0046872">
    <property type="term" value="F:metal ion binding"/>
    <property type="evidence" value="ECO:0007669"/>
    <property type="project" value="UniProtKB-KW"/>
</dbReference>
<gene>
    <name evidence="4" type="ORF">SanaruYs_36050</name>
</gene>
<keyword evidence="2" id="KW-0560">Oxidoreductase</keyword>
<organism evidence="4 5">
    <name type="scientific">Chryseotalea sanaruensis</name>
    <dbReference type="NCBI Taxonomy" id="2482724"/>
    <lineage>
        <taxon>Bacteria</taxon>
        <taxon>Pseudomonadati</taxon>
        <taxon>Bacteroidota</taxon>
        <taxon>Cytophagia</taxon>
        <taxon>Cytophagales</taxon>
        <taxon>Chryseotaleaceae</taxon>
        <taxon>Chryseotalea</taxon>
    </lineage>
</organism>
<dbReference type="EMBL" id="BHXQ01000007">
    <property type="protein sequence ID" value="GCC53362.1"/>
    <property type="molecule type" value="Genomic_DNA"/>
</dbReference>
<dbReference type="PANTHER" id="PTHR30004:SF6">
    <property type="entry name" value="D-THREONATE 4-PHOSPHATE DEHYDROGENASE"/>
    <property type="match status" value="1"/>
</dbReference>
<protein>
    <submittedName>
        <fullName evidence="4">4-hydroxythreonine-4-phosphate dehydrogenase PdxA</fullName>
    </submittedName>
</protein>
<dbReference type="OrthoDB" id="9801783at2"/>
<dbReference type="InterPro" id="IPR005255">
    <property type="entry name" value="PdxA_fam"/>
</dbReference>
<dbReference type="PANTHER" id="PTHR30004">
    <property type="entry name" value="4-HYDROXYTHREONINE-4-PHOSPHATE DEHYDROGENASE"/>
    <property type="match status" value="1"/>
</dbReference>
<reference evidence="4 5" key="1">
    <citation type="submission" date="2018-11" db="EMBL/GenBank/DDBJ databases">
        <title>Chryseotalea sanarue gen. nov., sp., nov., a member of the family Cytophagaceae, isolated from a brackish lake in Hamamatsu Japan.</title>
        <authorList>
            <person name="Maejima Y."/>
            <person name="Iino T."/>
            <person name="Muraguchi Y."/>
            <person name="Fukuda K."/>
            <person name="Ohkuma M."/>
            <person name="Moriuchi R."/>
            <person name="Dohra H."/>
            <person name="Kimbara K."/>
            <person name="Shintani M."/>
        </authorList>
    </citation>
    <scope>NUCLEOTIDE SEQUENCE [LARGE SCALE GENOMIC DNA]</scope>
    <source>
        <strain evidence="4 5">Ys</strain>
    </source>
</reference>
<dbReference type="GO" id="GO:0051287">
    <property type="term" value="F:NAD binding"/>
    <property type="evidence" value="ECO:0007669"/>
    <property type="project" value="InterPro"/>
</dbReference>
<keyword evidence="1" id="KW-0479">Metal-binding</keyword>
<dbReference type="Pfam" id="PF04166">
    <property type="entry name" value="PdxA"/>
    <property type="match status" value="1"/>
</dbReference>